<dbReference type="Pfam" id="PF01873">
    <property type="entry name" value="eIF-5_eIF-2B"/>
    <property type="match status" value="1"/>
</dbReference>
<comment type="caution">
    <text evidence="5">The sequence shown here is derived from an EMBL/GenBank/DDBJ whole genome shotgun (WGS) entry which is preliminary data.</text>
</comment>
<dbReference type="InterPro" id="IPR002735">
    <property type="entry name" value="Transl_init_fac_IF2/IF5_dom"/>
</dbReference>
<reference evidence="5" key="1">
    <citation type="submission" date="2019-03" db="EMBL/GenBank/DDBJ databases">
        <title>Lake Tanganyika Metagenome-Assembled Genomes (MAGs).</title>
        <authorList>
            <person name="Tran P."/>
        </authorList>
    </citation>
    <scope>NUCLEOTIDE SEQUENCE</scope>
    <source>
        <strain evidence="5">M_DeepCast_50m_m2_156</strain>
    </source>
</reference>
<proteinExistence type="inferred from homology"/>
<name>A0A8T4C719_9ARCH</name>
<sequence length="139" mass="16393">MGMELTYEQMLDRVYTQIPKKSLEKERFEFPRVESFIQGPKTYVKNFVQLIKVMRREDPKDLLKFLTKESAAPAKQEGERLMIVGKFTEKQINDWFNRFLEEFVLCKECGKPDTHYIEHNGVRQLKCEACGAISPLRRG</sequence>
<evidence type="ECO:0000256" key="1">
    <source>
        <dbReference type="ARBA" id="ARBA00010397"/>
    </source>
</evidence>
<feature type="domain" description="Translation initiation factor IF2/IF5" evidence="4">
    <location>
        <begin position="25"/>
        <end position="133"/>
    </location>
</feature>
<evidence type="ECO:0000256" key="3">
    <source>
        <dbReference type="ARBA" id="ARBA00022917"/>
    </source>
</evidence>
<dbReference type="InterPro" id="IPR016190">
    <property type="entry name" value="Transl_init_fac_IF2/IF5_Zn-bd"/>
</dbReference>
<dbReference type="Proteomes" id="UP000774699">
    <property type="component" value="Unassembled WGS sequence"/>
</dbReference>
<organism evidence="5 6">
    <name type="scientific">Candidatus Iainarchaeum sp</name>
    <dbReference type="NCBI Taxonomy" id="3101447"/>
    <lineage>
        <taxon>Archaea</taxon>
        <taxon>Candidatus Iainarchaeota</taxon>
        <taxon>Candidatus Iainarchaeia</taxon>
        <taxon>Candidatus Iainarchaeales</taxon>
        <taxon>Candidatus Iainarchaeaceae</taxon>
        <taxon>Candidatus Iainarchaeum</taxon>
    </lineage>
</organism>
<dbReference type="EMBL" id="VGJJ01000021">
    <property type="protein sequence ID" value="MBM3282283.1"/>
    <property type="molecule type" value="Genomic_DNA"/>
</dbReference>
<dbReference type="Gene3D" id="3.30.30.170">
    <property type="match status" value="1"/>
</dbReference>
<comment type="similarity">
    <text evidence="1">Belongs to the eIF-2-beta/eIF-5 family.</text>
</comment>
<dbReference type="InterPro" id="IPR045196">
    <property type="entry name" value="IF2/IF5"/>
</dbReference>
<evidence type="ECO:0000259" key="4">
    <source>
        <dbReference type="SMART" id="SM00653"/>
    </source>
</evidence>
<gene>
    <name evidence="5" type="ORF">FJY86_03005</name>
</gene>
<dbReference type="SUPFAM" id="SSF100966">
    <property type="entry name" value="Translation initiation factor 2 beta, aIF2beta, N-terminal domain"/>
    <property type="match status" value="1"/>
</dbReference>
<dbReference type="GO" id="GO:0003743">
    <property type="term" value="F:translation initiation factor activity"/>
    <property type="evidence" value="ECO:0007669"/>
    <property type="project" value="UniProtKB-KW"/>
</dbReference>
<dbReference type="AlphaFoldDB" id="A0A8T4C719"/>
<dbReference type="SUPFAM" id="SSF75689">
    <property type="entry name" value="Zinc-binding domain of translation initiation factor 2 beta"/>
    <property type="match status" value="1"/>
</dbReference>
<keyword evidence="3" id="KW-0648">Protein biosynthesis</keyword>
<evidence type="ECO:0000256" key="2">
    <source>
        <dbReference type="ARBA" id="ARBA00022540"/>
    </source>
</evidence>
<evidence type="ECO:0000313" key="5">
    <source>
        <dbReference type="EMBL" id="MBM3282283.1"/>
    </source>
</evidence>
<dbReference type="PANTHER" id="PTHR23001">
    <property type="entry name" value="EUKARYOTIC TRANSLATION INITIATION FACTOR"/>
    <property type="match status" value="1"/>
</dbReference>
<keyword evidence="2 5" id="KW-0396">Initiation factor</keyword>
<dbReference type="SMART" id="SM00653">
    <property type="entry name" value="eIF2B_5"/>
    <property type="match status" value="1"/>
</dbReference>
<dbReference type="NCBIfam" id="NF003067">
    <property type="entry name" value="PRK03988.1"/>
    <property type="match status" value="1"/>
</dbReference>
<accession>A0A8T4C719</accession>
<dbReference type="InterPro" id="IPR016189">
    <property type="entry name" value="Transl_init_fac_IF2/IF5_N"/>
</dbReference>
<dbReference type="PANTHER" id="PTHR23001:SF3">
    <property type="entry name" value="EUKARYOTIC TRANSLATION INITIATION FACTOR 2 SUBUNIT 2"/>
    <property type="match status" value="1"/>
</dbReference>
<evidence type="ECO:0000313" key="6">
    <source>
        <dbReference type="Proteomes" id="UP000774699"/>
    </source>
</evidence>
<protein>
    <submittedName>
        <fullName evidence="5">Translation initiation factor IF-2 subunit beta</fullName>
    </submittedName>
</protein>